<accession>A0ACB7UIX4</accession>
<dbReference type="Proteomes" id="UP000827976">
    <property type="component" value="Chromosome 16"/>
</dbReference>
<protein>
    <submittedName>
        <fullName evidence="1">Iron/ascorbate family oxidoreductases protein</fullName>
    </submittedName>
</protein>
<comment type="caution">
    <text evidence="1">The sequence shown here is derived from an EMBL/GenBank/DDBJ whole genome shotgun (WGS) entry which is preliminary data.</text>
</comment>
<evidence type="ECO:0000313" key="1">
    <source>
        <dbReference type="EMBL" id="KAH7660150.1"/>
    </source>
</evidence>
<proteinExistence type="predicted"/>
<dbReference type="EMBL" id="CM037026">
    <property type="protein sequence ID" value="KAH7660150.1"/>
    <property type="molecule type" value="Genomic_DNA"/>
</dbReference>
<evidence type="ECO:0000313" key="2">
    <source>
        <dbReference type="Proteomes" id="UP000827976"/>
    </source>
</evidence>
<keyword evidence="2" id="KW-1185">Reference proteome</keyword>
<sequence length="274" mass="31300">MGSKIRVEIPKIDFTGVELSKTGTKEWDKAKEKVMEALEKHGCFEAMLDRVTMELKDEFFGPVLDELFIVPLDLNILNSYKPLQGYIPKRPELGSNFESLVGWGAEKHFESLVKSMTHIMRMSEYGPPPVNQETMVAMTTHKDMNLLTIICQHHGQGLELQTKSGDRFRASPCSFTVIIGESFEAWSNGRLTPTKYRVKMSNNDTRRSIGLASQFKYGRMIQAPDELVNQDNPLQHKPYTYEGYLNFLFSEEPWGKELKTLKAYCGVEGKEMMP</sequence>
<gene>
    <name evidence="1" type="ORF">IHE45_16G080400</name>
</gene>
<organism evidence="1 2">
    <name type="scientific">Dioscorea alata</name>
    <name type="common">Purple yam</name>
    <dbReference type="NCBI Taxonomy" id="55571"/>
    <lineage>
        <taxon>Eukaryota</taxon>
        <taxon>Viridiplantae</taxon>
        <taxon>Streptophyta</taxon>
        <taxon>Embryophyta</taxon>
        <taxon>Tracheophyta</taxon>
        <taxon>Spermatophyta</taxon>
        <taxon>Magnoliopsida</taxon>
        <taxon>Liliopsida</taxon>
        <taxon>Dioscoreales</taxon>
        <taxon>Dioscoreaceae</taxon>
        <taxon>Dioscorea</taxon>
    </lineage>
</organism>
<reference evidence="2" key="1">
    <citation type="journal article" date="2022" name="Nat. Commun.">
        <title>Chromosome evolution and the genetic basis of agronomically important traits in greater yam.</title>
        <authorList>
            <person name="Bredeson J.V."/>
            <person name="Lyons J.B."/>
            <person name="Oniyinde I.O."/>
            <person name="Okereke N.R."/>
            <person name="Kolade O."/>
            <person name="Nnabue I."/>
            <person name="Nwadili C.O."/>
            <person name="Hribova E."/>
            <person name="Parker M."/>
            <person name="Nwogha J."/>
            <person name="Shu S."/>
            <person name="Carlson J."/>
            <person name="Kariba R."/>
            <person name="Muthemba S."/>
            <person name="Knop K."/>
            <person name="Barton G.J."/>
            <person name="Sherwood A.V."/>
            <person name="Lopez-Montes A."/>
            <person name="Asiedu R."/>
            <person name="Jamnadass R."/>
            <person name="Muchugi A."/>
            <person name="Goodstein D."/>
            <person name="Egesi C.N."/>
            <person name="Featherston J."/>
            <person name="Asfaw A."/>
            <person name="Simpson G.G."/>
            <person name="Dolezel J."/>
            <person name="Hendre P.S."/>
            <person name="Van Deynze A."/>
            <person name="Kumar P.L."/>
            <person name="Obidiegwu J.E."/>
            <person name="Bhattacharjee R."/>
            <person name="Rokhsar D.S."/>
        </authorList>
    </citation>
    <scope>NUCLEOTIDE SEQUENCE [LARGE SCALE GENOMIC DNA]</scope>
    <source>
        <strain evidence="2">cv. TDa95/00328</strain>
    </source>
</reference>
<name>A0ACB7UIX4_DIOAL</name>